<evidence type="ECO:0000256" key="5">
    <source>
        <dbReference type="ARBA" id="ARBA00023038"/>
    </source>
</evidence>
<keyword evidence="6" id="KW-0238">DNA-binding</keyword>
<dbReference type="GO" id="GO:0000977">
    <property type="term" value="F:RNA polymerase II transcription regulatory region sequence-specific DNA binding"/>
    <property type="evidence" value="ECO:0007669"/>
    <property type="project" value="TreeGrafter"/>
</dbReference>
<evidence type="ECO:0000256" key="3">
    <source>
        <dbReference type="ARBA" id="ARBA00022737"/>
    </source>
</evidence>
<keyword evidence="12" id="KW-1185">Reference proteome</keyword>
<evidence type="ECO:0000256" key="1">
    <source>
        <dbReference type="ARBA" id="ARBA00004123"/>
    </source>
</evidence>
<evidence type="ECO:0000256" key="7">
    <source>
        <dbReference type="ARBA" id="ARBA00023155"/>
    </source>
</evidence>
<reference evidence="11 12" key="1">
    <citation type="journal article" date="2021" name="Elife">
        <title>Chloroplast acquisition without the gene transfer in kleptoplastic sea slugs, Plakobranchus ocellatus.</title>
        <authorList>
            <person name="Maeda T."/>
            <person name="Takahashi S."/>
            <person name="Yoshida T."/>
            <person name="Shimamura S."/>
            <person name="Takaki Y."/>
            <person name="Nagai Y."/>
            <person name="Toyoda A."/>
            <person name="Suzuki Y."/>
            <person name="Arimoto A."/>
            <person name="Ishii H."/>
            <person name="Satoh N."/>
            <person name="Nishiyama T."/>
            <person name="Hasebe M."/>
            <person name="Maruyama T."/>
            <person name="Minagawa J."/>
            <person name="Obokata J."/>
            <person name="Shigenobu S."/>
        </authorList>
    </citation>
    <scope>NUCLEOTIDE SEQUENCE [LARGE SCALE GENOMIC DNA]</scope>
</reference>
<dbReference type="SMART" id="SM00132">
    <property type="entry name" value="LIM"/>
    <property type="match status" value="1"/>
</dbReference>
<name>A0AAV4FPU6_9GAST</name>
<gene>
    <name evidence="11" type="ORF">ElyMa_005770800</name>
</gene>
<keyword evidence="3" id="KW-0677">Repeat</keyword>
<keyword evidence="8" id="KW-0539">Nucleus</keyword>
<evidence type="ECO:0000313" key="11">
    <source>
        <dbReference type="EMBL" id="GFR75139.1"/>
    </source>
</evidence>
<evidence type="ECO:0000256" key="4">
    <source>
        <dbReference type="ARBA" id="ARBA00022833"/>
    </source>
</evidence>
<dbReference type="SUPFAM" id="SSF57716">
    <property type="entry name" value="Glucocorticoid receptor-like (DNA-binding domain)"/>
    <property type="match status" value="1"/>
</dbReference>
<dbReference type="PROSITE" id="PS50023">
    <property type="entry name" value="LIM_DOMAIN_2"/>
    <property type="match status" value="1"/>
</dbReference>
<keyword evidence="4 9" id="KW-0862">Zinc</keyword>
<dbReference type="GO" id="GO:0000981">
    <property type="term" value="F:DNA-binding transcription factor activity, RNA polymerase II-specific"/>
    <property type="evidence" value="ECO:0007669"/>
    <property type="project" value="TreeGrafter"/>
</dbReference>
<dbReference type="InterPro" id="IPR050453">
    <property type="entry name" value="LIM_Homeobox_TF"/>
</dbReference>
<evidence type="ECO:0000256" key="6">
    <source>
        <dbReference type="ARBA" id="ARBA00023125"/>
    </source>
</evidence>
<keyword evidence="2 9" id="KW-0479">Metal-binding</keyword>
<evidence type="ECO:0000259" key="10">
    <source>
        <dbReference type="PROSITE" id="PS50023"/>
    </source>
</evidence>
<dbReference type="FunFam" id="2.10.110.10:FF:000136">
    <property type="entry name" value="LIM domain family"/>
    <property type="match status" value="1"/>
</dbReference>
<evidence type="ECO:0000256" key="9">
    <source>
        <dbReference type="PROSITE-ProRule" id="PRU00125"/>
    </source>
</evidence>
<dbReference type="EMBL" id="BMAT01011569">
    <property type="protein sequence ID" value="GFR75139.1"/>
    <property type="molecule type" value="Genomic_DNA"/>
</dbReference>
<dbReference type="PROSITE" id="PS00478">
    <property type="entry name" value="LIM_DOMAIN_1"/>
    <property type="match status" value="1"/>
</dbReference>
<dbReference type="InterPro" id="IPR001781">
    <property type="entry name" value="Znf_LIM"/>
</dbReference>
<evidence type="ECO:0000256" key="2">
    <source>
        <dbReference type="ARBA" id="ARBA00022723"/>
    </source>
</evidence>
<dbReference type="GO" id="GO:0030182">
    <property type="term" value="P:neuron differentiation"/>
    <property type="evidence" value="ECO:0007669"/>
    <property type="project" value="TreeGrafter"/>
</dbReference>
<dbReference type="GO" id="GO:0046872">
    <property type="term" value="F:metal ion binding"/>
    <property type="evidence" value="ECO:0007669"/>
    <property type="project" value="UniProtKB-KW"/>
</dbReference>
<dbReference type="Proteomes" id="UP000762676">
    <property type="component" value="Unassembled WGS sequence"/>
</dbReference>
<organism evidence="11 12">
    <name type="scientific">Elysia marginata</name>
    <dbReference type="NCBI Taxonomy" id="1093978"/>
    <lineage>
        <taxon>Eukaryota</taxon>
        <taxon>Metazoa</taxon>
        <taxon>Spiralia</taxon>
        <taxon>Lophotrochozoa</taxon>
        <taxon>Mollusca</taxon>
        <taxon>Gastropoda</taxon>
        <taxon>Heterobranchia</taxon>
        <taxon>Euthyneura</taxon>
        <taxon>Panpulmonata</taxon>
        <taxon>Sacoglossa</taxon>
        <taxon>Placobranchoidea</taxon>
        <taxon>Plakobranchidae</taxon>
        <taxon>Elysia</taxon>
    </lineage>
</organism>
<protein>
    <submittedName>
        <fullName evidence="11">LIM/homeobox protein Lhx9</fullName>
    </submittedName>
</protein>
<proteinExistence type="predicted"/>
<evidence type="ECO:0000256" key="8">
    <source>
        <dbReference type="ARBA" id="ARBA00023242"/>
    </source>
</evidence>
<dbReference type="PANTHER" id="PTHR24208">
    <property type="entry name" value="LIM/HOMEOBOX PROTEIN LHX"/>
    <property type="match status" value="1"/>
</dbReference>
<comment type="subcellular location">
    <subcellularLocation>
        <location evidence="1">Nucleus</location>
    </subcellularLocation>
</comment>
<keyword evidence="5 9" id="KW-0440">LIM domain</keyword>
<dbReference type="PANTHER" id="PTHR24208:SF168">
    <property type="entry name" value="PROTEIN APTEROUS"/>
    <property type="match status" value="1"/>
</dbReference>
<dbReference type="Pfam" id="PF00412">
    <property type="entry name" value="LIM"/>
    <property type="match status" value="1"/>
</dbReference>
<comment type="caution">
    <text evidence="11">The sequence shown here is derived from an EMBL/GenBank/DDBJ whole genome shotgun (WGS) entry which is preliminary data.</text>
</comment>
<evidence type="ECO:0000313" key="12">
    <source>
        <dbReference type="Proteomes" id="UP000762676"/>
    </source>
</evidence>
<accession>A0AAV4FPU6</accession>
<keyword evidence="7" id="KW-0371">Homeobox</keyword>
<sequence length="249" mass="27218">MHGPAVHQETCIEFWSVCDGVCGDGIRFAVKNCARCQQPISANELIMRAREQVFHLTCFACTACHRTLKSGEQYGLRDGLLYCRMDYELMFQGEFGLPGGHLSPGILAGGGGHLSPGGVGGGGGGGPGHIAFYNGVGAVQKGRPRKRKMQISDPDGCPPLGEYYSNIDYSVSPYDWREIGSLGRMILFSMSLPQSLPTRLFRRSLRHSTVTATLNRPGQRTVRCLEMDVPWGILCHLIHNGGMMDMPRS</sequence>
<feature type="domain" description="LIM zinc-binding" evidence="10">
    <location>
        <begin position="31"/>
        <end position="93"/>
    </location>
</feature>
<dbReference type="GO" id="GO:0005634">
    <property type="term" value="C:nucleus"/>
    <property type="evidence" value="ECO:0007669"/>
    <property type="project" value="UniProtKB-SubCell"/>
</dbReference>
<dbReference type="Gene3D" id="2.10.110.10">
    <property type="entry name" value="Cysteine Rich Protein"/>
    <property type="match status" value="1"/>
</dbReference>
<dbReference type="AlphaFoldDB" id="A0AAV4FPU6"/>